<dbReference type="Proteomes" id="UP001200145">
    <property type="component" value="Unassembled WGS sequence"/>
</dbReference>
<reference evidence="8 9" key="1">
    <citation type="submission" date="2022-01" db="EMBL/GenBank/DDBJ databases">
        <title>Flavihumibacter sp. nov., isolated from sediment of a river.</title>
        <authorList>
            <person name="Liu H."/>
        </authorList>
    </citation>
    <scope>NUCLEOTIDE SEQUENCE [LARGE SCALE GENOMIC DNA]</scope>
    <source>
        <strain evidence="8 9">RY-1</strain>
    </source>
</reference>
<dbReference type="CDD" id="cd05254">
    <property type="entry name" value="dTDP_HR_like_SDR_e"/>
    <property type="match status" value="1"/>
</dbReference>
<sequence>MEKILVTGANGFVGQELVQVLTQRGHSVIATGKGPTRLAVETNGVRYVAADITHPFELQAIIESEKPTAIVHCAAMSQVDECEQKQKEAHNINVEATARLVLDAEEHNCFFLFVSTDFVFDGEKGMYTEEDDLNPISWYGQTKLEAEAIVQTAEVPWAIVRTCLVYGNAYSHGRSTIFSWLRDNLKAGRHCKVVDDQFRTPTYVNDLAIGIALVLEQRKTGIWHISGEEVFTPYRMGLAIAEMGGWDAGLMERVTAASFTQPGKRPAKTGFDIQKAKKELGYQPRSFSQVAAQLLAG</sequence>
<evidence type="ECO:0000256" key="6">
    <source>
        <dbReference type="RuleBase" id="RU364082"/>
    </source>
</evidence>
<dbReference type="RefSeq" id="WP_234863698.1">
    <property type="nucleotide sequence ID" value="NZ_JAKEVY010000001.1"/>
</dbReference>
<dbReference type="InterPro" id="IPR029903">
    <property type="entry name" value="RmlD-like-bd"/>
</dbReference>
<keyword evidence="6" id="KW-0521">NADP</keyword>
<dbReference type="Pfam" id="PF04321">
    <property type="entry name" value="RmlD_sub_bind"/>
    <property type="match status" value="1"/>
</dbReference>
<evidence type="ECO:0000256" key="5">
    <source>
        <dbReference type="ARBA" id="ARBA00048200"/>
    </source>
</evidence>
<protein>
    <recommendedName>
        <fullName evidence="4 6">dTDP-4-dehydrorhamnose reductase</fullName>
        <ecNumber evidence="3 6">1.1.1.133</ecNumber>
    </recommendedName>
</protein>
<keyword evidence="6" id="KW-0560">Oxidoreductase</keyword>
<evidence type="ECO:0000256" key="3">
    <source>
        <dbReference type="ARBA" id="ARBA00012929"/>
    </source>
</evidence>
<dbReference type="PANTHER" id="PTHR10491:SF4">
    <property type="entry name" value="METHIONINE ADENOSYLTRANSFERASE 2 SUBUNIT BETA"/>
    <property type="match status" value="1"/>
</dbReference>
<name>A0ABS9BD67_9BACT</name>
<dbReference type="SUPFAM" id="SSF51735">
    <property type="entry name" value="NAD(P)-binding Rossmann-fold domains"/>
    <property type="match status" value="1"/>
</dbReference>
<comment type="caution">
    <text evidence="8">The sequence shown here is derived from an EMBL/GenBank/DDBJ whole genome shotgun (WGS) entry which is preliminary data.</text>
</comment>
<comment type="similarity">
    <text evidence="2 6">Belongs to the dTDP-4-dehydrorhamnose reductase family.</text>
</comment>
<keyword evidence="9" id="KW-1185">Reference proteome</keyword>
<accession>A0ABS9BD67</accession>
<dbReference type="InterPro" id="IPR005913">
    <property type="entry name" value="dTDP_dehydrorham_reduct"/>
</dbReference>
<comment type="catalytic activity">
    <reaction evidence="5">
        <text>dTDP-beta-L-rhamnose + NADP(+) = dTDP-4-dehydro-beta-L-rhamnose + NADPH + H(+)</text>
        <dbReference type="Rhea" id="RHEA:21796"/>
        <dbReference type="ChEBI" id="CHEBI:15378"/>
        <dbReference type="ChEBI" id="CHEBI:57510"/>
        <dbReference type="ChEBI" id="CHEBI:57783"/>
        <dbReference type="ChEBI" id="CHEBI:58349"/>
        <dbReference type="ChEBI" id="CHEBI:62830"/>
        <dbReference type="EC" id="1.1.1.133"/>
    </reaction>
</comment>
<evidence type="ECO:0000259" key="7">
    <source>
        <dbReference type="Pfam" id="PF04321"/>
    </source>
</evidence>
<feature type="domain" description="RmlD-like substrate binding" evidence="7">
    <location>
        <begin position="3"/>
        <end position="295"/>
    </location>
</feature>
<organism evidence="8 9">
    <name type="scientific">Flavihumibacter fluminis</name>
    <dbReference type="NCBI Taxonomy" id="2909236"/>
    <lineage>
        <taxon>Bacteria</taxon>
        <taxon>Pseudomonadati</taxon>
        <taxon>Bacteroidota</taxon>
        <taxon>Chitinophagia</taxon>
        <taxon>Chitinophagales</taxon>
        <taxon>Chitinophagaceae</taxon>
        <taxon>Flavihumibacter</taxon>
    </lineage>
</organism>
<evidence type="ECO:0000256" key="2">
    <source>
        <dbReference type="ARBA" id="ARBA00010944"/>
    </source>
</evidence>
<dbReference type="PANTHER" id="PTHR10491">
    <property type="entry name" value="DTDP-4-DEHYDRORHAMNOSE REDUCTASE"/>
    <property type="match status" value="1"/>
</dbReference>
<comment type="pathway">
    <text evidence="1 6">Carbohydrate biosynthesis; dTDP-L-rhamnose biosynthesis.</text>
</comment>
<dbReference type="Gene3D" id="3.40.50.720">
    <property type="entry name" value="NAD(P)-binding Rossmann-like Domain"/>
    <property type="match status" value="1"/>
</dbReference>
<evidence type="ECO:0000256" key="4">
    <source>
        <dbReference type="ARBA" id="ARBA00017099"/>
    </source>
</evidence>
<dbReference type="InterPro" id="IPR036291">
    <property type="entry name" value="NAD(P)-bd_dom_sf"/>
</dbReference>
<comment type="function">
    <text evidence="6">Catalyzes the reduction of dTDP-6-deoxy-L-lyxo-4-hexulose to yield dTDP-L-rhamnose.</text>
</comment>
<evidence type="ECO:0000313" key="8">
    <source>
        <dbReference type="EMBL" id="MCF1713220.1"/>
    </source>
</evidence>
<dbReference type="EC" id="1.1.1.133" evidence="3 6"/>
<gene>
    <name evidence="8" type="ORF">L0U88_01095</name>
</gene>
<dbReference type="EMBL" id="JAKEVY010000001">
    <property type="protein sequence ID" value="MCF1713220.1"/>
    <property type="molecule type" value="Genomic_DNA"/>
</dbReference>
<evidence type="ECO:0000256" key="1">
    <source>
        <dbReference type="ARBA" id="ARBA00004781"/>
    </source>
</evidence>
<evidence type="ECO:0000313" key="9">
    <source>
        <dbReference type="Proteomes" id="UP001200145"/>
    </source>
</evidence>
<proteinExistence type="inferred from homology"/>